<proteinExistence type="predicted"/>
<evidence type="ECO:0000256" key="6">
    <source>
        <dbReference type="ARBA" id="ARBA00023065"/>
    </source>
</evidence>
<dbReference type="RefSeq" id="WP_106542450.1">
    <property type="nucleotide sequence ID" value="NZ_BLAU01000001.1"/>
</dbReference>
<evidence type="ECO:0000313" key="11">
    <source>
        <dbReference type="Proteomes" id="UP000240621"/>
    </source>
</evidence>
<dbReference type="SUPFAM" id="SSF116726">
    <property type="entry name" value="TrkA C-terminal domain-like"/>
    <property type="match status" value="2"/>
</dbReference>
<dbReference type="PROSITE" id="PS51202">
    <property type="entry name" value="RCK_C"/>
    <property type="match status" value="2"/>
</dbReference>
<dbReference type="Gene3D" id="3.30.70.1450">
    <property type="entry name" value="Regulator of K+ conductance, C-terminal domain"/>
    <property type="match status" value="2"/>
</dbReference>
<evidence type="ECO:0000313" key="12">
    <source>
        <dbReference type="Proteomes" id="UP000396862"/>
    </source>
</evidence>
<feature type="domain" description="RCK C-terminal" evidence="8">
    <location>
        <begin position="141"/>
        <end position="223"/>
    </location>
</feature>
<keyword evidence="5" id="KW-0520">NAD</keyword>
<dbReference type="NCBIfam" id="NF007039">
    <property type="entry name" value="PRK09496.3-2"/>
    <property type="match status" value="1"/>
</dbReference>
<evidence type="ECO:0000259" key="8">
    <source>
        <dbReference type="PROSITE" id="PS51202"/>
    </source>
</evidence>
<dbReference type="EMBL" id="PYGC01000005">
    <property type="protein sequence ID" value="PSK82862.1"/>
    <property type="molecule type" value="Genomic_DNA"/>
</dbReference>
<keyword evidence="2" id="KW-0813">Transport</keyword>
<sequence length="444" mass="49046">MKIVIAGAGEVGTHLAKMLSKEDHDIVLLDDNEEKLNNISSMLDVLTVIGAAISVSDLKETGVQHADLFIAVTPYEERNIVACQLAKHLGAGKTVARIDNQEFLFPQNREYFASLGIDELIYPEHLAAKEIVTYLKQTSTRLIHEFSGGKLILFGVKIRSNNKIVGKTLRELAQEKEEFRAVAITRESETIIPHGDDKILIGDIVFFVSNPTTVPSILEKAGKKKFEVKNVMILGGSRIGMKTAMRLGEHFNVKLIEQDKARSLKVAEKANKALVIHGDGRDMDLLKTEGIDQMDAFIAVTGNSETNILSCQLAKKVGVKRTIAEVENIDYIDFAERIGIGGVINKKLLAASYIYRFTLNAEVSHVKCLTASDAEVLEFIVKKDSLVTRKAIHELSFPENATIGGYIRQDQGYIANGDTKFVEGDKVVVFTLPSALKKLSKFFK</sequence>
<keyword evidence="4" id="KW-0630">Potassium</keyword>
<gene>
    <name evidence="10" type="ORF">CLV93_105256</name>
    <name evidence="9" type="ORF">JCM18694_15680</name>
</gene>
<reference evidence="9 12" key="2">
    <citation type="submission" date="2019-10" db="EMBL/GenBank/DDBJ databases">
        <title>Prolixibacter strains distinguished by the presence of nitrate reductase genes were adept at nitrate-dependent anaerobic corrosion of metallic iron and carbon steel.</title>
        <authorList>
            <person name="Iino T."/>
            <person name="Shono N."/>
            <person name="Ito K."/>
            <person name="Nakamura R."/>
            <person name="Sueoka K."/>
            <person name="Harayama S."/>
            <person name="Ohkuma M."/>
        </authorList>
    </citation>
    <scope>NUCLEOTIDE SEQUENCE [LARGE SCALE GENOMIC DNA]</scope>
    <source>
        <strain evidence="9 12">MIC1-1</strain>
    </source>
</reference>
<dbReference type="InterPro" id="IPR050721">
    <property type="entry name" value="Trk_Ktr_HKT_K-transport"/>
</dbReference>
<dbReference type="Gene3D" id="3.40.50.720">
    <property type="entry name" value="NAD(P)-binding Rossmann-like Domain"/>
    <property type="match status" value="2"/>
</dbReference>
<feature type="domain" description="RCK N-terminal" evidence="7">
    <location>
        <begin position="1"/>
        <end position="121"/>
    </location>
</feature>
<dbReference type="NCBIfam" id="NF007031">
    <property type="entry name" value="PRK09496.1-2"/>
    <property type="match status" value="1"/>
</dbReference>
<dbReference type="PRINTS" id="PR00335">
    <property type="entry name" value="KUPTAKETRKA"/>
</dbReference>
<evidence type="ECO:0000313" key="9">
    <source>
        <dbReference type="EMBL" id="GET21322.1"/>
    </source>
</evidence>
<evidence type="ECO:0000256" key="1">
    <source>
        <dbReference type="ARBA" id="ARBA00017378"/>
    </source>
</evidence>
<dbReference type="OrthoDB" id="9775180at2"/>
<dbReference type="Pfam" id="PF02254">
    <property type="entry name" value="TrkA_N"/>
    <property type="match status" value="2"/>
</dbReference>
<dbReference type="InterPro" id="IPR036291">
    <property type="entry name" value="NAD(P)-bd_dom_sf"/>
</dbReference>
<dbReference type="EMBL" id="BLAU01000001">
    <property type="protein sequence ID" value="GET21322.1"/>
    <property type="molecule type" value="Genomic_DNA"/>
</dbReference>
<dbReference type="PANTHER" id="PTHR43833:SF5">
    <property type="entry name" value="TRK SYSTEM POTASSIUM UPTAKE PROTEIN TRKA"/>
    <property type="match status" value="1"/>
</dbReference>
<evidence type="ECO:0000256" key="3">
    <source>
        <dbReference type="ARBA" id="ARBA00022538"/>
    </source>
</evidence>
<feature type="domain" description="RCK N-terminal" evidence="7">
    <location>
        <begin position="228"/>
        <end position="344"/>
    </location>
</feature>
<dbReference type="GO" id="GO:0005886">
    <property type="term" value="C:plasma membrane"/>
    <property type="evidence" value="ECO:0007669"/>
    <property type="project" value="InterPro"/>
</dbReference>
<dbReference type="InterPro" id="IPR006037">
    <property type="entry name" value="RCK_C"/>
</dbReference>
<comment type="caution">
    <text evidence="10">The sequence shown here is derived from an EMBL/GenBank/DDBJ whole genome shotgun (WGS) entry which is preliminary data.</text>
</comment>
<dbReference type="InterPro" id="IPR006036">
    <property type="entry name" value="K_uptake_TrkA"/>
</dbReference>
<dbReference type="InterPro" id="IPR003148">
    <property type="entry name" value="RCK_N"/>
</dbReference>
<keyword evidence="12" id="KW-1185">Reference proteome</keyword>
<protein>
    <recommendedName>
        <fullName evidence="1">Trk system potassium uptake protein TrkA</fullName>
    </recommendedName>
</protein>
<dbReference type="Proteomes" id="UP000240621">
    <property type="component" value="Unassembled WGS sequence"/>
</dbReference>
<dbReference type="Proteomes" id="UP000396862">
    <property type="component" value="Unassembled WGS sequence"/>
</dbReference>
<dbReference type="InterPro" id="IPR036721">
    <property type="entry name" value="RCK_C_sf"/>
</dbReference>
<evidence type="ECO:0000256" key="2">
    <source>
        <dbReference type="ARBA" id="ARBA00022448"/>
    </source>
</evidence>
<reference evidence="10 11" key="1">
    <citation type="submission" date="2018-03" db="EMBL/GenBank/DDBJ databases">
        <title>Genomic Encyclopedia of Archaeal and Bacterial Type Strains, Phase II (KMG-II): from individual species to whole genera.</title>
        <authorList>
            <person name="Goeker M."/>
        </authorList>
    </citation>
    <scope>NUCLEOTIDE SEQUENCE [LARGE SCALE GENOMIC DNA]</scope>
    <source>
        <strain evidence="10 11">DSM 27267</strain>
    </source>
</reference>
<dbReference type="PROSITE" id="PS51201">
    <property type="entry name" value="RCK_N"/>
    <property type="match status" value="2"/>
</dbReference>
<keyword evidence="3" id="KW-0633">Potassium transport</keyword>
<dbReference type="GO" id="GO:0015079">
    <property type="term" value="F:potassium ion transmembrane transporter activity"/>
    <property type="evidence" value="ECO:0007669"/>
    <property type="project" value="InterPro"/>
</dbReference>
<organism evidence="10 11">
    <name type="scientific">Prolixibacter denitrificans</name>
    <dbReference type="NCBI Taxonomy" id="1541063"/>
    <lineage>
        <taxon>Bacteria</taxon>
        <taxon>Pseudomonadati</taxon>
        <taxon>Bacteroidota</taxon>
        <taxon>Bacteroidia</taxon>
        <taxon>Marinilabiliales</taxon>
        <taxon>Prolixibacteraceae</taxon>
        <taxon>Prolixibacter</taxon>
    </lineage>
</organism>
<dbReference type="NCBIfam" id="NF007038">
    <property type="entry name" value="PRK09496.2-6"/>
    <property type="match status" value="1"/>
</dbReference>
<accession>A0A2P8CD55</accession>
<evidence type="ECO:0000313" key="10">
    <source>
        <dbReference type="EMBL" id="PSK82862.1"/>
    </source>
</evidence>
<evidence type="ECO:0000259" key="7">
    <source>
        <dbReference type="PROSITE" id="PS51201"/>
    </source>
</evidence>
<evidence type="ECO:0000256" key="5">
    <source>
        <dbReference type="ARBA" id="ARBA00023027"/>
    </source>
</evidence>
<evidence type="ECO:0000256" key="4">
    <source>
        <dbReference type="ARBA" id="ARBA00022958"/>
    </source>
</evidence>
<dbReference type="PANTHER" id="PTHR43833">
    <property type="entry name" value="POTASSIUM CHANNEL PROTEIN 2-RELATED-RELATED"/>
    <property type="match status" value="1"/>
</dbReference>
<dbReference type="SUPFAM" id="SSF51735">
    <property type="entry name" value="NAD(P)-binding Rossmann-fold domains"/>
    <property type="match status" value="2"/>
</dbReference>
<dbReference type="NCBIfam" id="NF007041">
    <property type="entry name" value="PRK09496.3-4"/>
    <property type="match status" value="1"/>
</dbReference>
<dbReference type="NCBIfam" id="NF007032">
    <property type="entry name" value="PRK09496.1-4"/>
    <property type="match status" value="1"/>
</dbReference>
<dbReference type="Pfam" id="PF02080">
    <property type="entry name" value="TrkA_C"/>
    <property type="match status" value="2"/>
</dbReference>
<feature type="domain" description="RCK C-terminal" evidence="8">
    <location>
        <begin position="364"/>
        <end position="444"/>
    </location>
</feature>
<keyword evidence="6" id="KW-0406">Ion transport</keyword>
<name>A0A2P8CD55_9BACT</name>
<dbReference type="AlphaFoldDB" id="A0A2P8CD55"/>